<proteinExistence type="predicted"/>
<reference evidence="1" key="1">
    <citation type="journal article" date="2021" name="Proc. Natl. Acad. Sci. U.S.A.">
        <title>A Catalog of Tens of Thousands of Viruses from Human Metagenomes Reveals Hidden Associations with Chronic Diseases.</title>
        <authorList>
            <person name="Tisza M.J."/>
            <person name="Buck C.B."/>
        </authorList>
    </citation>
    <scope>NUCLEOTIDE SEQUENCE</scope>
    <source>
        <strain evidence="1">CtHGG8</strain>
    </source>
</reference>
<organism evidence="1">
    <name type="scientific">Siphoviridae sp. ctHGG8</name>
    <dbReference type="NCBI Taxonomy" id="2826230"/>
    <lineage>
        <taxon>Viruses</taxon>
        <taxon>Duplodnaviria</taxon>
        <taxon>Heunggongvirae</taxon>
        <taxon>Uroviricota</taxon>
        <taxon>Caudoviricetes</taxon>
    </lineage>
</organism>
<name>A0A8S5N6K4_9CAUD</name>
<dbReference type="EMBL" id="BK015071">
    <property type="protein sequence ID" value="DAD89898.1"/>
    <property type="molecule type" value="Genomic_DNA"/>
</dbReference>
<evidence type="ECO:0000313" key="1">
    <source>
        <dbReference type="EMBL" id="DAD89898.1"/>
    </source>
</evidence>
<accession>A0A8S5N6K4</accession>
<protein>
    <submittedName>
        <fullName evidence="1">Uncharacterized protein</fullName>
    </submittedName>
</protein>
<sequence>MNDYKNRFKRMDCNEKTIQTKKMTIRGVEISNIKKEDVLDFCEIKGVSPEYLVLKLIENID</sequence>